<evidence type="ECO:0000313" key="4">
    <source>
        <dbReference type="Proteomes" id="UP000178485"/>
    </source>
</evidence>
<protein>
    <submittedName>
        <fullName evidence="3">Uncharacterized protein</fullName>
    </submittedName>
</protein>
<dbReference type="EMBL" id="LT608328">
    <property type="protein sequence ID" value="SCM57577.1"/>
    <property type="molecule type" value="Genomic_DNA"/>
</dbReference>
<name>A0A1G4G6U0_9BACT</name>
<dbReference type="STRING" id="1642646.ING2E5A_1406"/>
<accession>A0A1G4G6U0</accession>
<organism evidence="3 4">
    <name type="scientific">Petrimonas mucosa</name>
    <dbReference type="NCBI Taxonomy" id="1642646"/>
    <lineage>
        <taxon>Bacteria</taxon>
        <taxon>Pseudomonadati</taxon>
        <taxon>Bacteroidota</taxon>
        <taxon>Bacteroidia</taxon>
        <taxon>Bacteroidales</taxon>
        <taxon>Dysgonomonadaceae</taxon>
        <taxon>Petrimonas</taxon>
    </lineage>
</organism>
<dbReference type="AlphaFoldDB" id="A0A1G4G6U0"/>
<sequence length="157" mass="17837">MEFGDIIYLILMLAFLVFGIFKDSGKKQKKVSKSTQPVNSEEDFRELVREIFQRPQREPVPPPTPKAVSRKQPVKPTIASSEGSRPVFQSSMELVTDFEGASSLKESAFMSQLFSDREELKPVEKVHPVLEQLRGGEGVSEIRKAVIYSELLERKYC</sequence>
<keyword evidence="2" id="KW-1133">Transmembrane helix</keyword>
<proteinExistence type="predicted"/>
<feature type="region of interest" description="Disordered" evidence="1">
    <location>
        <begin position="52"/>
        <end position="85"/>
    </location>
</feature>
<keyword evidence="2" id="KW-0812">Transmembrane</keyword>
<dbReference type="Proteomes" id="UP000178485">
    <property type="component" value="Chromosome i"/>
</dbReference>
<dbReference type="RefSeq" id="WP_071136761.1">
    <property type="nucleotide sequence ID" value="NZ_JBMNSM010000128.1"/>
</dbReference>
<feature type="transmembrane region" description="Helical" evidence="2">
    <location>
        <begin position="6"/>
        <end position="24"/>
    </location>
</feature>
<evidence type="ECO:0000256" key="1">
    <source>
        <dbReference type="SAM" id="MobiDB-lite"/>
    </source>
</evidence>
<evidence type="ECO:0000313" key="3">
    <source>
        <dbReference type="EMBL" id="SCM57577.1"/>
    </source>
</evidence>
<keyword evidence="2" id="KW-0472">Membrane</keyword>
<keyword evidence="4" id="KW-1185">Reference proteome</keyword>
<dbReference type="KEGG" id="pmuc:ING2E5A_1406"/>
<gene>
    <name evidence="3" type="ORF">ING2E5A_1406</name>
</gene>
<evidence type="ECO:0000256" key="2">
    <source>
        <dbReference type="SAM" id="Phobius"/>
    </source>
</evidence>
<reference evidence="3 4" key="1">
    <citation type="submission" date="2016-08" db="EMBL/GenBank/DDBJ databases">
        <authorList>
            <person name="Seilhamer J.J."/>
        </authorList>
    </citation>
    <scope>NUCLEOTIDE SEQUENCE [LARGE SCALE GENOMIC DNA]</scope>
    <source>
        <strain evidence="3">ING2-E5A</strain>
    </source>
</reference>